<dbReference type="GO" id="GO:0000160">
    <property type="term" value="P:phosphorelay signal transduction system"/>
    <property type="evidence" value="ECO:0007669"/>
    <property type="project" value="UniProtKB-KW"/>
</dbReference>
<dbReference type="GO" id="GO:0016301">
    <property type="term" value="F:kinase activity"/>
    <property type="evidence" value="ECO:0007669"/>
    <property type="project" value="UniProtKB-KW"/>
</dbReference>
<keyword evidence="1" id="KW-0808">Transferase</keyword>
<dbReference type="Pfam" id="PF02518">
    <property type="entry name" value="HATPase_c"/>
    <property type="match status" value="1"/>
</dbReference>
<evidence type="ECO:0000313" key="7">
    <source>
        <dbReference type="Proteomes" id="UP000547973"/>
    </source>
</evidence>
<feature type="transmembrane region" description="Helical" evidence="4">
    <location>
        <begin position="49"/>
        <end position="67"/>
    </location>
</feature>
<dbReference type="RefSeq" id="WP_062074534.1">
    <property type="nucleotide sequence ID" value="NZ_BBRC01000003.1"/>
</dbReference>
<dbReference type="EMBL" id="JACBZO010000001">
    <property type="protein sequence ID" value="NYI40698.1"/>
    <property type="molecule type" value="Genomic_DNA"/>
</dbReference>
<evidence type="ECO:0000256" key="3">
    <source>
        <dbReference type="ARBA" id="ARBA00023012"/>
    </source>
</evidence>
<name>A0A7Y9Z9Y1_9MICO</name>
<dbReference type="Gene3D" id="3.30.565.10">
    <property type="entry name" value="Histidine kinase-like ATPase, C-terminal domain"/>
    <property type="match status" value="1"/>
</dbReference>
<accession>A0A7Y9Z9Y1</accession>
<dbReference type="PANTHER" id="PTHR24421:SF61">
    <property type="entry name" value="OXYGEN SENSOR HISTIDINE KINASE NREB"/>
    <property type="match status" value="1"/>
</dbReference>
<dbReference type="InterPro" id="IPR036890">
    <property type="entry name" value="HATPase_C_sf"/>
</dbReference>
<keyword evidence="2 6" id="KW-0418">Kinase</keyword>
<gene>
    <name evidence="6" type="ORF">BKA03_000817</name>
</gene>
<dbReference type="PANTHER" id="PTHR24421">
    <property type="entry name" value="NITRATE/NITRITE SENSOR PROTEIN NARX-RELATED"/>
    <property type="match status" value="1"/>
</dbReference>
<proteinExistence type="predicted"/>
<dbReference type="InterPro" id="IPR003594">
    <property type="entry name" value="HATPase_dom"/>
</dbReference>
<keyword evidence="4" id="KW-0472">Membrane</keyword>
<evidence type="ECO:0000256" key="1">
    <source>
        <dbReference type="ARBA" id="ARBA00022679"/>
    </source>
</evidence>
<organism evidence="6 7">
    <name type="scientific">Demequina lutea</name>
    <dbReference type="NCBI Taxonomy" id="431489"/>
    <lineage>
        <taxon>Bacteria</taxon>
        <taxon>Bacillati</taxon>
        <taxon>Actinomycetota</taxon>
        <taxon>Actinomycetes</taxon>
        <taxon>Micrococcales</taxon>
        <taxon>Demequinaceae</taxon>
        <taxon>Demequina</taxon>
    </lineage>
</organism>
<protein>
    <submittedName>
        <fullName evidence="6">Signal transduction histidine kinase</fullName>
    </submittedName>
</protein>
<evidence type="ECO:0000256" key="4">
    <source>
        <dbReference type="SAM" id="Phobius"/>
    </source>
</evidence>
<evidence type="ECO:0000259" key="5">
    <source>
        <dbReference type="Pfam" id="PF02518"/>
    </source>
</evidence>
<evidence type="ECO:0000256" key="2">
    <source>
        <dbReference type="ARBA" id="ARBA00022777"/>
    </source>
</evidence>
<feature type="transmembrane region" description="Helical" evidence="4">
    <location>
        <begin position="119"/>
        <end position="139"/>
    </location>
</feature>
<feature type="transmembrane region" description="Helical" evidence="4">
    <location>
        <begin position="88"/>
        <end position="107"/>
    </location>
</feature>
<dbReference type="OrthoDB" id="3534856at2"/>
<evidence type="ECO:0000313" key="6">
    <source>
        <dbReference type="EMBL" id="NYI40698.1"/>
    </source>
</evidence>
<keyword evidence="7" id="KW-1185">Reference proteome</keyword>
<keyword evidence="3" id="KW-0902">Two-component regulatory system</keyword>
<keyword evidence="4" id="KW-0812">Transmembrane</keyword>
<sequence length="338" mass="36961">MTESTRVARPLRREAAPSTWWRALVGGMMIALALALLARRLGFDEVSAWALPAIVFVIALILVWSPLDSAVQSDARRPDVVSLFSRDAWARVVVGILLAIGSVIWFAQWDFHGHPLTRAIVVPVVAVAAFALVPAPWWTRLIRQVAVEREQRVREFERAEIAAHLHDSVMQTLTLIRAKANDPDAVARLARAQERDLRAYLYQDRRSEADSVATALAAAMSEVEDTHGVAIEVVSVGDAPTTVPLRAAVRAAFEAATNAARHGMEPISVYAELTDDAYQIFVRDSGPGFDPLSVDEDRAGIRNSIVGRAARHGGTAIISSAPQSRTEVAITMPRKDER</sequence>
<dbReference type="InterPro" id="IPR050482">
    <property type="entry name" value="Sensor_HK_TwoCompSys"/>
</dbReference>
<reference evidence="6 7" key="1">
    <citation type="submission" date="2020-07" db="EMBL/GenBank/DDBJ databases">
        <title>Sequencing the genomes of 1000 actinobacteria strains.</title>
        <authorList>
            <person name="Klenk H.-P."/>
        </authorList>
    </citation>
    <scope>NUCLEOTIDE SEQUENCE [LARGE SCALE GENOMIC DNA]</scope>
    <source>
        <strain evidence="6 7">DSM 19970</strain>
    </source>
</reference>
<feature type="transmembrane region" description="Helical" evidence="4">
    <location>
        <begin position="20"/>
        <end position="37"/>
    </location>
</feature>
<keyword evidence="4" id="KW-1133">Transmembrane helix</keyword>
<dbReference type="SUPFAM" id="SSF55874">
    <property type="entry name" value="ATPase domain of HSP90 chaperone/DNA topoisomerase II/histidine kinase"/>
    <property type="match status" value="1"/>
</dbReference>
<comment type="caution">
    <text evidence="6">The sequence shown here is derived from an EMBL/GenBank/DDBJ whole genome shotgun (WGS) entry which is preliminary data.</text>
</comment>
<dbReference type="Proteomes" id="UP000547973">
    <property type="component" value="Unassembled WGS sequence"/>
</dbReference>
<dbReference type="AlphaFoldDB" id="A0A7Y9Z9Y1"/>
<feature type="domain" description="Histidine kinase/HSP90-like ATPase" evidence="5">
    <location>
        <begin position="249"/>
        <end position="335"/>
    </location>
</feature>